<sequence length="280" mass="31761">MKTIAIYNIKGGDGKTTTAKHLAVGLAKKGIRILLADADGQANCSKSFIDKKLKRDPEYYENSSAENKEQAFISRYMNQDHGTTISTIFESPKAVSTCIQHTSYENLDIIPSDLTLYLADTKLRLSDGTRENKLKRATNFIKNDYDYMIFDCSPVKSLVSVNVLYTEPLVIIPVSPADDSMQGLALTLNEINALKDLYEDLEIDYRILIVKRKDNIEYRENIAEIRSAFGNKVFQTMIRDQSKPVEKAVRERKTVLDLPQTSIADDYRDFLGELEVMLHD</sequence>
<accession>A0AAP9MCQ9</accession>
<dbReference type="InterPro" id="IPR025669">
    <property type="entry name" value="AAA_dom"/>
</dbReference>
<dbReference type="RefSeq" id="WP_002611474.1">
    <property type="nucleotide sequence ID" value="NZ_BAAACC010000022.1"/>
</dbReference>
<reference evidence="2 3" key="1">
    <citation type="submission" date="2020-02" db="EMBL/GenBank/DDBJ databases">
        <authorList>
            <person name="Kociolek L.K."/>
            <person name="Ozer E.A."/>
        </authorList>
    </citation>
    <scope>NUCLEOTIDE SEQUENCE [LARGE SCALE GENOMIC DNA]</scope>
    <source>
        <strain evidence="2 3">ATCC 14501</strain>
    </source>
</reference>
<dbReference type="GeneID" id="61925147"/>
<protein>
    <submittedName>
        <fullName evidence="2">AAA family ATPase</fullName>
    </submittedName>
</protein>
<dbReference type="CDD" id="cd02042">
    <property type="entry name" value="ParAB_family"/>
    <property type="match status" value="1"/>
</dbReference>
<dbReference type="Proteomes" id="UP000503330">
    <property type="component" value="Chromosome"/>
</dbReference>
<name>A0AAP9MCQ9_CLOIN</name>
<gene>
    <name evidence="2" type="ORF">G4D54_06380</name>
</gene>
<dbReference type="SUPFAM" id="SSF52540">
    <property type="entry name" value="P-loop containing nucleoside triphosphate hydrolases"/>
    <property type="match status" value="1"/>
</dbReference>
<dbReference type="Gene3D" id="3.40.50.300">
    <property type="entry name" value="P-loop containing nucleotide triphosphate hydrolases"/>
    <property type="match status" value="1"/>
</dbReference>
<feature type="domain" description="AAA" evidence="1">
    <location>
        <begin position="1"/>
        <end position="199"/>
    </location>
</feature>
<dbReference type="Pfam" id="PF13614">
    <property type="entry name" value="AAA_31"/>
    <property type="match status" value="1"/>
</dbReference>
<evidence type="ECO:0000313" key="3">
    <source>
        <dbReference type="Proteomes" id="UP000503330"/>
    </source>
</evidence>
<evidence type="ECO:0000259" key="1">
    <source>
        <dbReference type="Pfam" id="PF13614"/>
    </source>
</evidence>
<proteinExistence type="predicted"/>
<dbReference type="AlphaFoldDB" id="A0AAP9MCQ9"/>
<organism evidence="2 3">
    <name type="scientific">Clostridium innocuum</name>
    <dbReference type="NCBI Taxonomy" id="1522"/>
    <lineage>
        <taxon>Bacteria</taxon>
        <taxon>Bacillati</taxon>
        <taxon>Bacillota</taxon>
        <taxon>Clostridia</taxon>
        <taxon>Eubacteriales</taxon>
        <taxon>Clostridiaceae</taxon>
        <taxon>Clostridium</taxon>
    </lineage>
</organism>
<evidence type="ECO:0000313" key="2">
    <source>
        <dbReference type="EMBL" id="QJA02073.1"/>
    </source>
</evidence>
<dbReference type="InterPro" id="IPR027417">
    <property type="entry name" value="P-loop_NTPase"/>
</dbReference>
<dbReference type="PANTHER" id="PTHR13696:SF99">
    <property type="entry name" value="COBYRINIC ACID AC-DIAMIDE SYNTHASE"/>
    <property type="match status" value="1"/>
</dbReference>
<dbReference type="PANTHER" id="PTHR13696">
    <property type="entry name" value="P-LOOP CONTAINING NUCLEOSIDE TRIPHOSPHATE HYDROLASE"/>
    <property type="match status" value="1"/>
</dbReference>
<dbReference type="EMBL" id="CP048838">
    <property type="protein sequence ID" value="QJA02073.1"/>
    <property type="molecule type" value="Genomic_DNA"/>
</dbReference>
<dbReference type="InterPro" id="IPR050678">
    <property type="entry name" value="DNA_Partitioning_ATPase"/>
</dbReference>